<accession>A0A7G9QY70</accession>
<organism evidence="3 4">
    <name type="scientific">Phycicoccus endophyticus</name>
    <dbReference type="NCBI Taxonomy" id="1690220"/>
    <lineage>
        <taxon>Bacteria</taxon>
        <taxon>Bacillati</taxon>
        <taxon>Actinomycetota</taxon>
        <taxon>Actinomycetes</taxon>
        <taxon>Micrococcales</taxon>
        <taxon>Intrasporangiaceae</taxon>
        <taxon>Phycicoccus</taxon>
    </lineage>
</organism>
<dbReference type="PANTHER" id="PTHR12121">
    <property type="entry name" value="CARBON CATABOLITE REPRESSOR PROTEIN 4"/>
    <property type="match status" value="1"/>
</dbReference>
<dbReference type="AlphaFoldDB" id="A0A7G9QY70"/>
<dbReference type="InterPro" id="IPR050410">
    <property type="entry name" value="CCR4/nocturin_mRNA_transcr"/>
</dbReference>
<feature type="region of interest" description="Disordered" evidence="1">
    <location>
        <begin position="1"/>
        <end position="23"/>
    </location>
</feature>
<feature type="domain" description="Endonuclease/exonuclease/phosphatase" evidence="2">
    <location>
        <begin position="6"/>
        <end position="239"/>
    </location>
</feature>
<name>A0A7G9QY70_9MICO</name>
<keyword evidence="3" id="KW-0540">Nuclease</keyword>
<dbReference type="GO" id="GO:0004519">
    <property type="term" value="F:endonuclease activity"/>
    <property type="evidence" value="ECO:0007669"/>
    <property type="project" value="UniProtKB-KW"/>
</dbReference>
<dbReference type="Gene3D" id="3.60.10.10">
    <property type="entry name" value="Endonuclease/exonuclease/phosphatase"/>
    <property type="match status" value="1"/>
</dbReference>
<dbReference type="EMBL" id="CP060712">
    <property type="protein sequence ID" value="QNN48295.1"/>
    <property type="molecule type" value="Genomic_DNA"/>
</dbReference>
<sequence length="250" mass="26427">MELAVMSLNLRGPDDPPPHDWPSRRPRLAALLARVEPDVVGTQEALAPMLEQLCADAPAERPLAWSGRDRLGGHEDEHCAVVYRSDRWRPVAGGDVALSASPDRLGTRWTATQGFPRMATWVRLASRGGTGEVVLVNTHLDHVCPQSRLLAARQLCGLVGEVAGDAPVVLTGDVNAEPGSQLAGVLAGCLEPVLPTAGRAPRTFHGYGTGSGCIDWVLARGVEVLGAEVLDDGPPVSDHHPVLATLRVPG</sequence>
<dbReference type="InterPro" id="IPR005135">
    <property type="entry name" value="Endo/exonuclease/phosphatase"/>
</dbReference>
<evidence type="ECO:0000256" key="1">
    <source>
        <dbReference type="SAM" id="MobiDB-lite"/>
    </source>
</evidence>
<dbReference type="Pfam" id="PF03372">
    <property type="entry name" value="Exo_endo_phos"/>
    <property type="match status" value="1"/>
</dbReference>
<evidence type="ECO:0000259" key="2">
    <source>
        <dbReference type="Pfam" id="PF03372"/>
    </source>
</evidence>
<dbReference type="GO" id="GO:0000175">
    <property type="term" value="F:3'-5'-RNA exonuclease activity"/>
    <property type="evidence" value="ECO:0007669"/>
    <property type="project" value="TreeGrafter"/>
</dbReference>
<dbReference type="PANTHER" id="PTHR12121:SF36">
    <property type="entry name" value="ENDONUCLEASE_EXONUCLEASE_PHOSPHATASE DOMAIN-CONTAINING PROTEIN"/>
    <property type="match status" value="1"/>
</dbReference>
<proteinExistence type="predicted"/>
<reference evidence="3 4" key="1">
    <citation type="submission" date="2020-08" db="EMBL/GenBank/DDBJ databases">
        <title>Genome sequence of Phycicoccus endophyticus JCM 31784T.</title>
        <authorList>
            <person name="Hyun D.-W."/>
            <person name="Bae J.-W."/>
        </authorList>
    </citation>
    <scope>NUCLEOTIDE SEQUENCE [LARGE SCALE GENOMIC DNA]</scope>
    <source>
        <strain evidence="3 4">JCM 31784</strain>
    </source>
</reference>
<dbReference type="RefSeq" id="WP_166100424.1">
    <property type="nucleotide sequence ID" value="NZ_BMMY01000007.1"/>
</dbReference>
<keyword evidence="3" id="KW-0378">Hydrolase</keyword>
<keyword evidence="3" id="KW-0255">Endonuclease</keyword>
<keyword evidence="4" id="KW-1185">Reference proteome</keyword>
<dbReference type="Proteomes" id="UP000515976">
    <property type="component" value="Chromosome"/>
</dbReference>
<feature type="compositionally biased region" description="Basic and acidic residues" evidence="1">
    <location>
        <begin position="12"/>
        <end position="23"/>
    </location>
</feature>
<dbReference type="KEGG" id="pei:H9L10_07965"/>
<evidence type="ECO:0000313" key="4">
    <source>
        <dbReference type="Proteomes" id="UP000515976"/>
    </source>
</evidence>
<protein>
    <submittedName>
        <fullName evidence="3">Endonuclease/exonuclease/phosphatase family protein</fullName>
    </submittedName>
</protein>
<dbReference type="InterPro" id="IPR036691">
    <property type="entry name" value="Endo/exonu/phosph_ase_sf"/>
</dbReference>
<keyword evidence="3" id="KW-0269">Exonuclease</keyword>
<gene>
    <name evidence="3" type="ORF">H9L10_07965</name>
</gene>
<dbReference type="SUPFAM" id="SSF56219">
    <property type="entry name" value="DNase I-like"/>
    <property type="match status" value="1"/>
</dbReference>
<evidence type="ECO:0000313" key="3">
    <source>
        <dbReference type="EMBL" id="QNN48295.1"/>
    </source>
</evidence>